<dbReference type="CDD" id="cd02792">
    <property type="entry name" value="MopB_CT_Formate-Dh-Na-like"/>
    <property type="match status" value="1"/>
</dbReference>
<keyword evidence="4" id="KW-0004">4Fe-4S</keyword>
<feature type="domain" description="Molybdopterin dinucleotide-binding" evidence="9">
    <location>
        <begin position="755"/>
        <end position="871"/>
    </location>
</feature>
<comment type="subcellular location">
    <subcellularLocation>
        <location evidence="2">Cell envelope</location>
    </subcellularLocation>
</comment>
<dbReference type="SUPFAM" id="SSF53706">
    <property type="entry name" value="Formate dehydrogenase/DMSO reductase, domains 1-3"/>
    <property type="match status" value="1"/>
</dbReference>
<comment type="cofactor">
    <cofactor evidence="1">
        <name>[4Fe-4S] cluster</name>
        <dbReference type="ChEBI" id="CHEBI:49883"/>
    </cofactor>
</comment>
<name>A0ABS5BMT8_9BACT</name>
<dbReference type="PANTHER" id="PTHR43598:SF1">
    <property type="entry name" value="FORMATE DEHYDROGENASE-O MAJOR SUBUNIT"/>
    <property type="match status" value="1"/>
</dbReference>
<keyword evidence="11" id="KW-1185">Reference proteome</keyword>
<evidence type="ECO:0000256" key="7">
    <source>
        <dbReference type="SAM" id="MobiDB-lite"/>
    </source>
</evidence>
<organism evidence="10 11">
    <name type="scientific">Gemmata palustris</name>
    <dbReference type="NCBI Taxonomy" id="2822762"/>
    <lineage>
        <taxon>Bacteria</taxon>
        <taxon>Pseudomonadati</taxon>
        <taxon>Planctomycetota</taxon>
        <taxon>Planctomycetia</taxon>
        <taxon>Gemmatales</taxon>
        <taxon>Gemmataceae</taxon>
        <taxon>Gemmata</taxon>
    </lineage>
</organism>
<dbReference type="Proteomes" id="UP000676565">
    <property type="component" value="Unassembled WGS sequence"/>
</dbReference>
<dbReference type="PROSITE" id="PS00932">
    <property type="entry name" value="MOLYBDOPTERIN_PROK_3"/>
    <property type="match status" value="1"/>
</dbReference>
<dbReference type="InterPro" id="IPR006655">
    <property type="entry name" value="Mopterin_OxRdtase_prok_CS"/>
</dbReference>
<dbReference type="PANTHER" id="PTHR43598">
    <property type="entry name" value="TUNGSTEN-CONTAINING FORMYLMETHANOFURAN DEHYDROGENASE 2 SUBUNIT B"/>
    <property type="match status" value="1"/>
</dbReference>
<dbReference type="InterPro" id="IPR006657">
    <property type="entry name" value="MoPterin_dinucl-bd_dom"/>
</dbReference>
<keyword evidence="4" id="KW-0411">Iron-sulfur</keyword>
<evidence type="ECO:0000259" key="9">
    <source>
        <dbReference type="Pfam" id="PF01568"/>
    </source>
</evidence>
<comment type="caution">
    <text evidence="10">The sequence shown here is derived from an EMBL/GenBank/DDBJ whole genome shotgun (WGS) entry which is preliminary data.</text>
</comment>
<protein>
    <submittedName>
        <fullName evidence="10">Molybdopterin-dependent oxidoreductase</fullName>
    </submittedName>
</protein>
<reference evidence="10 11" key="1">
    <citation type="submission" date="2021-04" db="EMBL/GenBank/DDBJ databases">
        <authorList>
            <person name="Ivanova A."/>
        </authorList>
    </citation>
    <scope>NUCLEOTIDE SEQUENCE [LARGE SCALE GENOMIC DNA]</scope>
    <source>
        <strain evidence="10 11">G18</strain>
    </source>
</reference>
<proteinExistence type="inferred from homology"/>
<gene>
    <name evidence="10" type="ORF">J8F10_07010</name>
</gene>
<dbReference type="InterPro" id="IPR009010">
    <property type="entry name" value="Asp_de-COase-like_dom_sf"/>
</dbReference>
<dbReference type="EMBL" id="JAGKQQ010000001">
    <property type="protein sequence ID" value="MBP3955030.1"/>
    <property type="molecule type" value="Genomic_DNA"/>
</dbReference>
<dbReference type="Pfam" id="PF00384">
    <property type="entry name" value="Molybdopterin"/>
    <property type="match status" value="1"/>
</dbReference>
<comment type="similarity">
    <text evidence="3">Belongs to the prokaryotic molybdopterin-containing oxidoreductase family.</text>
</comment>
<feature type="region of interest" description="Disordered" evidence="7">
    <location>
        <begin position="156"/>
        <end position="196"/>
    </location>
</feature>
<evidence type="ECO:0000259" key="8">
    <source>
        <dbReference type="Pfam" id="PF00384"/>
    </source>
</evidence>
<evidence type="ECO:0000256" key="2">
    <source>
        <dbReference type="ARBA" id="ARBA00004196"/>
    </source>
</evidence>
<evidence type="ECO:0000313" key="10">
    <source>
        <dbReference type="EMBL" id="MBP3955030.1"/>
    </source>
</evidence>
<keyword evidence="6" id="KW-0560">Oxidoreductase</keyword>
<feature type="compositionally biased region" description="Basic and acidic residues" evidence="7">
    <location>
        <begin position="183"/>
        <end position="196"/>
    </location>
</feature>
<keyword evidence="5" id="KW-0479">Metal-binding</keyword>
<evidence type="ECO:0000256" key="6">
    <source>
        <dbReference type="ARBA" id="ARBA00023002"/>
    </source>
</evidence>
<dbReference type="Gene3D" id="2.40.40.20">
    <property type="match status" value="1"/>
</dbReference>
<evidence type="ECO:0000313" key="11">
    <source>
        <dbReference type="Proteomes" id="UP000676565"/>
    </source>
</evidence>
<sequence>MPGLGASFGRGAATNFQQDMANSDCILFMGTNTAEAHPVAFRWPMKAKENGATLIHVDPRFTRTSALCDVFVDIRAGSDIAFLGGLVNHVLTQDKWFKEYVLAYTNASSIIQDGFRDSEDLDGLFSGYHGDGATGKYDAQEGHWGFTGCGNQESGAGANGTMLKEEPGIQGHDLQGGAQAHSAPREDVAGADEPLRDPTLQHPSCVFQILKRHFARYTPEVVSRVCGCTPEQLTRVAELLCANSGRERTTCIAYALGWTQHTTGVQMIRTAGILQLLLGNMGRPGGGIMAMRGHSTIQGSTDLATLYDALPGYLPQPAADKEHETLDEYVKHEGMTTGVWADFRKYIVSLLKAWYGSAATPENDFGFGWLPRVDADYSQLAYFDRMAKGEIKGYFLFGQNPGGGGPNAGLHRAGLRNLDWLVVADWFEIESAVFWRSDPTGPPPADIKTEVFFLPAAAAPEKEGSLTNTQRMLQWHHKAMDPQGDSRSDAWFLYKLGKRLKELYAGSIDPKDQALLNLTWDYDYDEEPRLPDGTRSRIEGEPDLEKVLQEINGHRLNETDPSTREPKLVSSFSELKADGTTACGCWLYSGVCPAPDRNRSKERVRTDNPLHPEWGFAWPDNRRVLYNRASADPDGKPWSERKKLVWWDESQRRWVGLDRPDFEVGKPPGYRPPPDATGMAAIGGDRPFITKPDGLGWLYAPAVKDGPLPTHYEPVESPVGNLLYPKQTCSPTVRMFDGPLNRLSRTPTGEFPVVATTFRLTEHYLSGPMSRFNSWLNELQPEMFVELSPELAAERGIVHADWLTVVSGRGRIEARAMVTRRLRPLLIEGRIVHQIGLPFHWAFAGEVVGGNANDLTSLVADPNVSMHESKAFACQVLAGRLEGTAAGPTVKAVRWPIRGGIPVTPTSAQPEGEPEHG</sequence>
<dbReference type="SUPFAM" id="SSF50692">
    <property type="entry name" value="ADC-like"/>
    <property type="match status" value="1"/>
</dbReference>
<dbReference type="Gene3D" id="3.40.50.740">
    <property type="match status" value="1"/>
</dbReference>
<keyword evidence="4" id="KW-0408">Iron</keyword>
<evidence type="ECO:0000256" key="3">
    <source>
        <dbReference type="ARBA" id="ARBA00010312"/>
    </source>
</evidence>
<evidence type="ECO:0000256" key="1">
    <source>
        <dbReference type="ARBA" id="ARBA00001966"/>
    </source>
</evidence>
<dbReference type="InterPro" id="IPR006656">
    <property type="entry name" value="Mopterin_OxRdtase"/>
</dbReference>
<evidence type="ECO:0000256" key="4">
    <source>
        <dbReference type="ARBA" id="ARBA00022485"/>
    </source>
</evidence>
<evidence type="ECO:0000256" key="5">
    <source>
        <dbReference type="ARBA" id="ARBA00022723"/>
    </source>
</evidence>
<dbReference type="Gene3D" id="3.40.228.10">
    <property type="entry name" value="Dimethylsulfoxide Reductase, domain 2"/>
    <property type="match status" value="2"/>
</dbReference>
<accession>A0ABS5BMT8</accession>
<dbReference type="Pfam" id="PF01568">
    <property type="entry name" value="Molydop_binding"/>
    <property type="match status" value="1"/>
</dbReference>
<feature type="domain" description="Molybdopterin oxidoreductase" evidence="8">
    <location>
        <begin position="17"/>
        <end position="498"/>
    </location>
</feature>